<dbReference type="AlphaFoldDB" id="W1XE07"/>
<feature type="non-terminal residue" evidence="1">
    <location>
        <position position="1"/>
    </location>
</feature>
<evidence type="ECO:0000313" key="1">
    <source>
        <dbReference type="EMBL" id="ETJ28351.1"/>
    </source>
</evidence>
<accession>W1XE07</accession>
<sequence length="37" mass="4125">MVIFYDFNNSLHSKFGDGKCGEFLVSVIVHSIVLGNH</sequence>
<name>W1XE07_9ZZZZ</name>
<reference evidence="1" key="1">
    <citation type="submission" date="2013-12" db="EMBL/GenBank/DDBJ databases">
        <title>A Varibaculum cambriense genome reconstructed from a premature infant gut community with otherwise low bacterial novelty that shifts toward anaerobic metabolism during the third week of life.</title>
        <authorList>
            <person name="Brown C.T."/>
            <person name="Sharon I."/>
            <person name="Thomas B.C."/>
            <person name="Castelle C.J."/>
            <person name="Morowitz M.J."/>
            <person name="Banfield J.F."/>
        </authorList>
    </citation>
    <scope>NUCLEOTIDE SEQUENCE</scope>
</reference>
<proteinExistence type="predicted"/>
<protein>
    <submittedName>
        <fullName evidence="1">Uncharacterized protein</fullName>
    </submittedName>
</protein>
<dbReference type="EMBL" id="AZMM01016742">
    <property type="protein sequence ID" value="ETJ28351.1"/>
    <property type="molecule type" value="Genomic_DNA"/>
</dbReference>
<gene>
    <name evidence="1" type="ORF">Q604_UNBC16742G0001</name>
</gene>
<organism evidence="1">
    <name type="scientific">human gut metagenome</name>
    <dbReference type="NCBI Taxonomy" id="408170"/>
    <lineage>
        <taxon>unclassified sequences</taxon>
        <taxon>metagenomes</taxon>
        <taxon>organismal metagenomes</taxon>
    </lineage>
</organism>
<comment type="caution">
    <text evidence="1">The sequence shown here is derived from an EMBL/GenBank/DDBJ whole genome shotgun (WGS) entry which is preliminary data.</text>
</comment>